<keyword evidence="2" id="KW-0540">Nuclease</keyword>
<dbReference type="RefSeq" id="WP_330481793.1">
    <property type="nucleotide sequence ID" value="NZ_JAZBJZ010000003.1"/>
</dbReference>
<sequence>MILSLEKSNPTSQKLLKRDATWQDYVACRDRPDLDWRKIAFHKGWLWVEMGKEGPNHASFSDLLTAIFFAWAFLNPEPTIQSYGRCLIEKPETQACAPDLVLYKGENIPRWQVGEPRRILLDRGGTHPEGNRLPDLVGEISDTTLSLDLDEQKQLYASLGIAEYWVIDVKGMQIFAFGLTPTGLYEAIEVSQVLTNLSIALVEQTLQRLDKETNTAAANWFMHRLQDLKQA</sequence>
<evidence type="ECO:0000259" key="1">
    <source>
        <dbReference type="Pfam" id="PF05685"/>
    </source>
</evidence>
<dbReference type="PANTHER" id="PTHR35400:SF1">
    <property type="entry name" value="SLR1083 PROTEIN"/>
    <property type="match status" value="1"/>
</dbReference>
<protein>
    <submittedName>
        <fullName evidence="2">Uma2 family endonuclease</fullName>
    </submittedName>
</protein>
<gene>
    <name evidence="2" type="ORF">V2H45_01275</name>
</gene>
<organism evidence="2 3">
    <name type="scientific">Tumidithrix elongata BACA0141</name>
    <dbReference type="NCBI Taxonomy" id="2716417"/>
    <lineage>
        <taxon>Bacteria</taxon>
        <taxon>Bacillati</taxon>
        <taxon>Cyanobacteriota</taxon>
        <taxon>Cyanophyceae</taxon>
        <taxon>Pseudanabaenales</taxon>
        <taxon>Pseudanabaenaceae</taxon>
        <taxon>Tumidithrix</taxon>
        <taxon>Tumidithrix elongata</taxon>
    </lineage>
</organism>
<dbReference type="EMBL" id="JAZBJZ010000003">
    <property type="protein sequence ID" value="MEE3715371.1"/>
    <property type="molecule type" value="Genomic_DNA"/>
</dbReference>
<dbReference type="SUPFAM" id="SSF52980">
    <property type="entry name" value="Restriction endonuclease-like"/>
    <property type="match status" value="1"/>
</dbReference>
<keyword evidence="2" id="KW-0255">Endonuclease</keyword>
<dbReference type="InterPro" id="IPR012296">
    <property type="entry name" value="Nuclease_put_TT1808"/>
</dbReference>
<comment type="caution">
    <text evidence="2">The sequence shown here is derived from an EMBL/GenBank/DDBJ whole genome shotgun (WGS) entry which is preliminary data.</text>
</comment>
<dbReference type="Pfam" id="PF05685">
    <property type="entry name" value="Uma2"/>
    <property type="match status" value="1"/>
</dbReference>
<feature type="domain" description="Putative restriction endonuclease" evidence="1">
    <location>
        <begin position="33"/>
        <end position="200"/>
    </location>
</feature>
<dbReference type="PANTHER" id="PTHR35400">
    <property type="entry name" value="SLR1083 PROTEIN"/>
    <property type="match status" value="1"/>
</dbReference>
<dbReference type="CDD" id="cd06260">
    <property type="entry name" value="DUF820-like"/>
    <property type="match status" value="1"/>
</dbReference>
<name>A0AAW9PXS0_9CYAN</name>
<evidence type="ECO:0000313" key="2">
    <source>
        <dbReference type="EMBL" id="MEE3715371.1"/>
    </source>
</evidence>
<evidence type="ECO:0000313" key="3">
    <source>
        <dbReference type="Proteomes" id="UP001333818"/>
    </source>
</evidence>
<keyword evidence="2" id="KW-0378">Hydrolase</keyword>
<dbReference type="InterPro" id="IPR011335">
    <property type="entry name" value="Restrct_endonuc-II-like"/>
</dbReference>
<reference evidence="2" key="1">
    <citation type="submission" date="2024-01" db="EMBL/GenBank/DDBJ databases">
        <title>Bank of Algae and Cyanobacteria of the Azores (BACA) strain genomes.</title>
        <authorList>
            <person name="Luz R."/>
            <person name="Cordeiro R."/>
            <person name="Fonseca A."/>
            <person name="Goncalves V."/>
        </authorList>
    </citation>
    <scope>NUCLEOTIDE SEQUENCE</scope>
    <source>
        <strain evidence="2">BACA0141</strain>
    </source>
</reference>
<accession>A0AAW9PXS0</accession>
<dbReference type="GO" id="GO:0004519">
    <property type="term" value="F:endonuclease activity"/>
    <property type="evidence" value="ECO:0007669"/>
    <property type="project" value="UniProtKB-KW"/>
</dbReference>
<dbReference type="InterPro" id="IPR008538">
    <property type="entry name" value="Uma2"/>
</dbReference>
<dbReference type="Gene3D" id="3.90.1570.10">
    <property type="entry name" value="tt1808, chain A"/>
    <property type="match status" value="1"/>
</dbReference>
<dbReference type="Proteomes" id="UP001333818">
    <property type="component" value="Unassembled WGS sequence"/>
</dbReference>
<proteinExistence type="predicted"/>
<keyword evidence="3" id="KW-1185">Reference proteome</keyword>
<dbReference type="AlphaFoldDB" id="A0AAW9PXS0"/>